<dbReference type="Gene3D" id="2.80.10.50">
    <property type="match status" value="2"/>
</dbReference>
<keyword evidence="3" id="KW-1185">Reference proteome</keyword>
<dbReference type="InterPro" id="IPR000772">
    <property type="entry name" value="Ricin_B_lectin"/>
</dbReference>
<gene>
    <name evidence="2" type="ORF">EV139_2843</name>
</gene>
<dbReference type="Pfam" id="PF00652">
    <property type="entry name" value="Ricin_B_lectin"/>
    <property type="match status" value="2"/>
</dbReference>
<comment type="caution">
    <text evidence="2">The sequence shown here is derived from an EMBL/GenBank/DDBJ whole genome shotgun (WGS) entry which is preliminary data.</text>
</comment>
<keyword evidence="2" id="KW-0430">Lectin</keyword>
<dbReference type="CDD" id="cd00161">
    <property type="entry name" value="beta-trefoil_Ricin-like"/>
    <property type="match status" value="1"/>
</dbReference>
<evidence type="ECO:0000259" key="1">
    <source>
        <dbReference type="SMART" id="SM00458"/>
    </source>
</evidence>
<evidence type="ECO:0000313" key="3">
    <source>
        <dbReference type="Proteomes" id="UP000291832"/>
    </source>
</evidence>
<dbReference type="SMART" id="SM00458">
    <property type="entry name" value="RICIN"/>
    <property type="match status" value="2"/>
</dbReference>
<organism evidence="2 3">
    <name type="scientific">Leucobacter luti</name>
    <dbReference type="NCBI Taxonomy" id="340320"/>
    <lineage>
        <taxon>Bacteria</taxon>
        <taxon>Bacillati</taxon>
        <taxon>Actinomycetota</taxon>
        <taxon>Actinomycetes</taxon>
        <taxon>Micrococcales</taxon>
        <taxon>Microbacteriaceae</taxon>
        <taxon>Leucobacter</taxon>
    </lineage>
</organism>
<feature type="domain" description="Ricin B lectin" evidence="1">
    <location>
        <begin position="309"/>
        <end position="445"/>
    </location>
</feature>
<reference evidence="2 3" key="1">
    <citation type="journal article" date="2015" name="Stand. Genomic Sci.">
        <title>Genomic Encyclopedia of Bacterial and Archaeal Type Strains, Phase III: the genomes of soil and plant-associated and newly described type strains.</title>
        <authorList>
            <person name="Whitman W.B."/>
            <person name="Woyke T."/>
            <person name="Klenk H.P."/>
            <person name="Zhou Y."/>
            <person name="Lilburn T.G."/>
            <person name="Beck B.J."/>
            <person name="De Vos P."/>
            <person name="Vandamme P."/>
            <person name="Eisen J.A."/>
            <person name="Garrity G."/>
            <person name="Hugenholtz P."/>
            <person name="Kyrpides N.C."/>
        </authorList>
    </citation>
    <scope>NUCLEOTIDE SEQUENCE [LARGE SCALE GENOMIC DNA]</scope>
    <source>
        <strain evidence="2 3">RF6</strain>
    </source>
</reference>
<dbReference type="PROSITE" id="PS50231">
    <property type="entry name" value="RICIN_B_LECTIN"/>
    <property type="match status" value="1"/>
</dbReference>
<feature type="domain" description="Ricin B lectin" evidence="1">
    <location>
        <begin position="179"/>
        <end position="307"/>
    </location>
</feature>
<dbReference type="InterPro" id="IPR035992">
    <property type="entry name" value="Ricin_B-like_lectins"/>
</dbReference>
<proteinExistence type="predicted"/>
<dbReference type="AlphaFoldDB" id="A0A4Q7TKG2"/>
<protein>
    <submittedName>
        <fullName evidence="2">Ricin-type beta-trefoil lectin protein</fullName>
    </submittedName>
</protein>
<evidence type="ECO:0000313" key="2">
    <source>
        <dbReference type="EMBL" id="RZT61094.1"/>
    </source>
</evidence>
<dbReference type="GO" id="GO:0030246">
    <property type="term" value="F:carbohydrate binding"/>
    <property type="evidence" value="ECO:0007669"/>
    <property type="project" value="UniProtKB-KW"/>
</dbReference>
<accession>A0A4Q7TKG2</accession>
<name>A0A4Q7TKG2_9MICO</name>
<dbReference type="EMBL" id="SHKI01000007">
    <property type="protein sequence ID" value="RZT61094.1"/>
    <property type="molecule type" value="Genomic_DNA"/>
</dbReference>
<dbReference type="Proteomes" id="UP000291832">
    <property type="component" value="Unassembled WGS sequence"/>
</dbReference>
<dbReference type="SUPFAM" id="SSF50370">
    <property type="entry name" value="Ricin B-like lectins"/>
    <property type="match status" value="2"/>
</dbReference>
<sequence length="447" mass="46985">MAGALGASGISSAALSAAAYQDQAFLSTSMSVDQFDIQVARIIDGLFVQDGSKWIQAEDPVGETAEKQCAEPLRPGGPACEFEVKYVNASNTYLAAFQFALRPQPGSTPSPVLADALRFDLSSADGLYSVTNQTWEQIQTMRSYQGSDTLAPFDSLGMKVRMWLPASQKSPVQDWTLLADKTLRLGNGNCLDDVTQNGGDGSQVLSYQCHGFANQQWTYNATTKAVKNVGSGKCLAWGSGGFAAGVPVVSWACNGALSQQFDLPGLRTKDATGTTLVAQGGNSNSGVTLQPVAEYAGVGPTQDWQHWPDGTVRLGNGMCIDDPTKAGENGIKLLSYACHGGDNQRWIYTAATGALKNLSTGKCMAWEDGTHAVGKALVSWGCNASLSQNYRLPGLLSINSAGAVLGVQGGASNTVLTLQKPDGATGLGLKNTQVMVQLHARATPETK</sequence>